<feature type="transmembrane region" description="Helical" evidence="1">
    <location>
        <begin position="145"/>
        <end position="165"/>
    </location>
</feature>
<feature type="transmembrane region" description="Helical" evidence="1">
    <location>
        <begin position="7"/>
        <end position="30"/>
    </location>
</feature>
<dbReference type="OrthoDB" id="6214359at2"/>
<evidence type="ECO:0000313" key="2">
    <source>
        <dbReference type="EMBL" id="EGA71623.1"/>
    </source>
</evidence>
<accession>E8M2W5</accession>
<keyword evidence="1" id="KW-0812">Transmembrane</keyword>
<keyword evidence="1" id="KW-1133">Transmembrane helix</keyword>
<protein>
    <recommendedName>
        <fullName evidence="4">DNA mismatch repair protein</fullName>
    </recommendedName>
</protein>
<name>E8M2W5_PHOS4</name>
<evidence type="ECO:0000256" key="1">
    <source>
        <dbReference type="SAM" id="Phobius"/>
    </source>
</evidence>
<organism evidence="2 3">
    <name type="scientific">Vibrio sinaloensis DSM 21326</name>
    <dbReference type="NCBI Taxonomy" id="945550"/>
    <lineage>
        <taxon>Bacteria</taxon>
        <taxon>Pseudomonadati</taxon>
        <taxon>Pseudomonadota</taxon>
        <taxon>Gammaproteobacteria</taxon>
        <taxon>Vibrionales</taxon>
        <taxon>Vibrionaceae</taxon>
        <taxon>Vibrio</taxon>
        <taxon>Vibrio oreintalis group</taxon>
    </lineage>
</organism>
<sequence length="171" mass="19523">MSRRLPPAWVLVLFGLVLNVMAILMSSVVLDKLSNEINGLSEKKSENIYAIQLAWSHVETLERKREMLLLHLGQAETMDDSIAMVLRGQLSDWVNQPVPAIIQSNLASLMTLINRAQQLEREKIDDYYLHNLTIGEQMARLDHDIAWYKNVGLFLQIFGLALILARDLARK</sequence>
<keyword evidence="1" id="KW-0472">Membrane</keyword>
<evidence type="ECO:0000313" key="3">
    <source>
        <dbReference type="Proteomes" id="UP000006228"/>
    </source>
</evidence>
<dbReference type="EMBL" id="AEVT01000018">
    <property type="protein sequence ID" value="EGA71623.1"/>
    <property type="molecule type" value="Genomic_DNA"/>
</dbReference>
<comment type="caution">
    <text evidence="2">The sequence shown here is derived from an EMBL/GenBank/DDBJ whole genome shotgun (WGS) entry which is preliminary data.</text>
</comment>
<reference evidence="2 3" key="1">
    <citation type="journal article" date="2012" name="Int. J. Syst. Evol. Microbiol.">
        <title>Vibrio caribbeanicus sp. nov., isolated from the marine sponge Scleritoderma cyanea.</title>
        <authorList>
            <person name="Hoffmann M."/>
            <person name="Monday S.R."/>
            <person name="Allard M.W."/>
            <person name="Strain E.A."/>
            <person name="Whittaker P."/>
            <person name="Naum M."/>
            <person name="McCarthy P.J."/>
            <person name="Lopez J.V."/>
            <person name="Fischer M."/>
            <person name="Brown E.W."/>
        </authorList>
    </citation>
    <scope>NUCLEOTIDE SEQUENCE [LARGE SCALE GENOMIC DNA]</scope>
    <source>
        <strain evidence="3">DSMZ 21326</strain>
    </source>
</reference>
<dbReference type="RefSeq" id="WP_008074310.1">
    <property type="nucleotide sequence ID" value="NZ_AEVT01000018.1"/>
</dbReference>
<dbReference type="eggNOG" id="ENOG503337Z">
    <property type="taxonomic scope" value="Bacteria"/>
</dbReference>
<gene>
    <name evidence="2" type="ORF">VISI1226_12591</name>
</gene>
<dbReference type="GeneID" id="95568137"/>
<proteinExistence type="predicted"/>
<dbReference type="AlphaFoldDB" id="E8M2W5"/>
<dbReference type="Proteomes" id="UP000006228">
    <property type="component" value="Unassembled WGS sequence"/>
</dbReference>
<evidence type="ECO:0008006" key="4">
    <source>
        <dbReference type="Google" id="ProtNLM"/>
    </source>
</evidence>